<feature type="region of interest" description="Disordered" evidence="1">
    <location>
        <begin position="45"/>
        <end position="65"/>
    </location>
</feature>
<evidence type="ECO:0000256" key="1">
    <source>
        <dbReference type="SAM" id="MobiDB-lite"/>
    </source>
</evidence>
<gene>
    <name evidence="2" type="ORF">CY34DRAFT_532215</name>
</gene>
<organism evidence="2 3">
    <name type="scientific">Suillus luteus UH-Slu-Lm8-n1</name>
    <dbReference type="NCBI Taxonomy" id="930992"/>
    <lineage>
        <taxon>Eukaryota</taxon>
        <taxon>Fungi</taxon>
        <taxon>Dikarya</taxon>
        <taxon>Basidiomycota</taxon>
        <taxon>Agaricomycotina</taxon>
        <taxon>Agaricomycetes</taxon>
        <taxon>Agaricomycetidae</taxon>
        <taxon>Boletales</taxon>
        <taxon>Suillineae</taxon>
        <taxon>Suillaceae</taxon>
        <taxon>Suillus</taxon>
    </lineage>
</organism>
<evidence type="ECO:0000313" key="3">
    <source>
        <dbReference type="Proteomes" id="UP000054485"/>
    </source>
</evidence>
<dbReference type="EMBL" id="KN835545">
    <property type="protein sequence ID" value="KIK36255.1"/>
    <property type="molecule type" value="Genomic_DNA"/>
</dbReference>
<dbReference type="InParanoid" id="A0A0C9ZFM6"/>
<reference evidence="3" key="2">
    <citation type="submission" date="2015-01" db="EMBL/GenBank/DDBJ databases">
        <title>Evolutionary Origins and Diversification of the Mycorrhizal Mutualists.</title>
        <authorList>
            <consortium name="DOE Joint Genome Institute"/>
            <consortium name="Mycorrhizal Genomics Consortium"/>
            <person name="Kohler A."/>
            <person name="Kuo A."/>
            <person name="Nagy L.G."/>
            <person name="Floudas D."/>
            <person name="Copeland A."/>
            <person name="Barry K.W."/>
            <person name="Cichocki N."/>
            <person name="Veneault-Fourrey C."/>
            <person name="LaButti K."/>
            <person name="Lindquist E.A."/>
            <person name="Lipzen A."/>
            <person name="Lundell T."/>
            <person name="Morin E."/>
            <person name="Murat C."/>
            <person name="Riley R."/>
            <person name="Ohm R."/>
            <person name="Sun H."/>
            <person name="Tunlid A."/>
            <person name="Henrissat B."/>
            <person name="Grigoriev I.V."/>
            <person name="Hibbett D.S."/>
            <person name="Martin F."/>
        </authorList>
    </citation>
    <scope>NUCLEOTIDE SEQUENCE [LARGE SCALE GENOMIC DNA]</scope>
    <source>
        <strain evidence="3">UH-Slu-Lm8-n1</strain>
    </source>
</reference>
<proteinExistence type="predicted"/>
<dbReference type="AlphaFoldDB" id="A0A0C9ZFM6"/>
<feature type="region of interest" description="Disordered" evidence="1">
    <location>
        <begin position="1"/>
        <end position="20"/>
    </location>
</feature>
<keyword evidence="3" id="KW-1185">Reference proteome</keyword>
<dbReference type="HOGENOM" id="CLU_2851246_0_0_1"/>
<reference evidence="2 3" key="1">
    <citation type="submission" date="2014-04" db="EMBL/GenBank/DDBJ databases">
        <authorList>
            <consortium name="DOE Joint Genome Institute"/>
            <person name="Kuo A."/>
            <person name="Ruytinx J."/>
            <person name="Rineau F."/>
            <person name="Colpaert J."/>
            <person name="Kohler A."/>
            <person name="Nagy L.G."/>
            <person name="Floudas D."/>
            <person name="Copeland A."/>
            <person name="Barry K.W."/>
            <person name="Cichocki N."/>
            <person name="Veneault-Fourrey C."/>
            <person name="LaButti K."/>
            <person name="Lindquist E.A."/>
            <person name="Lipzen A."/>
            <person name="Lundell T."/>
            <person name="Morin E."/>
            <person name="Murat C."/>
            <person name="Sun H."/>
            <person name="Tunlid A."/>
            <person name="Henrissat B."/>
            <person name="Grigoriev I.V."/>
            <person name="Hibbett D.S."/>
            <person name="Martin F."/>
            <person name="Nordberg H.P."/>
            <person name="Cantor M.N."/>
            <person name="Hua S.X."/>
        </authorList>
    </citation>
    <scope>NUCLEOTIDE SEQUENCE [LARGE SCALE GENOMIC DNA]</scope>
    <source>
        <strain evidence="2 3">UH-Slu-Lm8-n1</strain>
    </source>
</reference>
<dbReference type="Proteomes" id="UP000054485">
    <property type="component" value="Unassembled WGS sequence"/>
</dbReference>
<accession>A0A0C9ZFM6</accession>
<name>A0A0C9ZFM6_9AGAM</name>
<sequence length="65" mass="7137">MFSCVREQSSPPSAHPTPAFIISNDNKLVADKTAVKRTALTTCAAAPKPSTPKHHSQWRSCYIRV</sequence>
<feature type="compositionally biased region" description="Polar residues" evidence="1">
    <location>
        <begin position="1"/>
        <end position="12"/>
    </location>
</feature>
<evidence type="ECO:0000313" key="2">
    <source>
        <dbReference type="EMBL" id="KIK36255.1"/>
    </source>
</evidence>
<protein>
    <submittedName>
        <fullName evidence="2">Uncharacterized protein</fullName>
    </submittedName>
</protein>